<gene>
    <name evidence="1" type="ORF">APUU_50145A</name>
</gene>
<keyword evidence="2" id="KW-1185">Reference proteome</keyword>
<dbReference type="RefSeq" id="XP_041557628.1">
    <property type="nucleotide sequence ID" value="XM_041705110.1"/>
</dbReference>
<dbReference type="GeneID" id="64975439"/>
<evidence type="ECO:0000313" key="2">
    <source>
        <dbReference type="Proteomes" id="UP000654913"/>
    </source>
</evidence>
<name>A0A7R8AMV9_9EURO</name>
<protein>
    <submittedName>
        <fullName evidence="1">Uncharacterized protein</fullName>
    </submittedName>
</protein>
<sequence>MWEFLARYAPISLWGGSVPLSSVRLFYSSDFLLLWKENEGDPLILQCILNPEAVGVIRRIRRYVLKDAKEAWRLKESYRDTLAMEAVAFIAYL</sequence>
<reference evidence="1" key="1">
    <citation type="submission" date="2021-01" db="EMBL/GenBank/DDBJ databases">
        <authorList>
            <consortium name="Aspergillus puulaauensis MK2 genome sequencing consortium"/>
            <person name="Kazuki M."/>
            <person name="Futagami T."/>
        </authorList>
    </citation>
    <scope>NUCLEOTIDE SEQUENCE</scope>
    <source>
        <strain evidence="1">MK2</strain>
    </source>
</reference>
<reference evidence="1" key="2">
    <citation type="submission" date="2021-02" db="EMBL/GenBank/DDBJ databases">
        <title>Aspergillus puulaauensis MK2 genome sequence.</title>
        <authorList>
            <person name="Futagami T."/>
            <person name="Mori K."/>
            <person name="Kadooka C."/>
            <person name="Tanaka T."/>
        </authorList>
    </citation>
    <scope>NUCLEOTIDE SEQUENCE</scope>
    <source>
        <strain evidence="1">MK2</strain>
    </source>
</reference>
<proteinExistence type="predicted"/>
<dbReference type="KEGG" id="apuu:APUU_50145A"/>
<accession>A0A7R8AMV9</accession>
<evidence type="ECO:0000313" key="1">
    <source>
        <dbReference type="EMBL" id="BCS25434.1"/>
    </source>
</evidence>
<organism evidence="1 2">
    <name type="scientific">Aspergillus puulaauensis</name>
    <dbReference type="NCBI Taxonomy" id="1220207"/>
    <lineage>
        <taxon>Eukaryota</taxon>
        <taxon>Fungi</taxon>
        <taxon>Dikarya</taxon>
        <taxon>Ascomycota</taxon>
        <taxon>Pezizomycotina</taxon>
        <taxon>Eurotiomycetes</taxon>
        <taxon>Eurotiomycetidae</taxon>
        <taxon>Eurotiales</taxon>
        <taxon>Aspergillaceae</taxon>
        <taxon>Aspergillus</taxon>
    </lineage>
</organism>
<dbReference type="EMBL" id="AP024447">
    <property type="protein sequence ID" value="BCS25434.1"/>
    <property type="molecule type" value="Genomic_DNA"/>
</dbReference>
<dbReference type="OrthoDB" id="4941332at2759"/>
<dbReference type="Proteomes" id="UP000654913">
    <property type="component" value="Chromosome 5"/>
</dbReference>
<dbReference type="AlphaFoldDB" id="A0A7R8AMV9"/>